<dbReference type="Pfam" id="PF13515">
    <property type="entry name" value="FUSC_2"/>
    <property type="match status" value="1"/>
</dbReference>
<keyword evidence="3 5" id="KW-1133">Transmembrane helix</keyword>
<comment type="subcellular location">
    <subcellularLocation>
        <location evidence="1">Membrane</location>
        <topology evidence="1">Multi-pass membrane protein</topology>
    </subcellularLocation>
</comment>
<keyword evidence="4 5" id="KW-0472">Membrane</keyword>
<evidence type="ECO:0000256" key="3">
    <source>
        <dbReference type="ARBA" id="ARBA00022989"/>
    </source>
</evidence>
<evidence type="ECO:0000313" key="7">
    <source>
        <dbReference type="EMBL" id="PKZ17477.1"/>
    </source>
</evidence>
<name>A0A2I1MBH8_9FIRM</name>
<reference evidence="8 10" key="2">
    <citation type="submission" date="2018-06" db="EMBL/GenBank/DDBJ databases">
        <authorList>
            <consortium name="Pathogen Informatics"/>
            <person name="Doyle S."/>
        </authorList>
    </citation>
    <scope>NUCLEOTIDE SEQUENCE [LARGE SCALE GENOMIC DNA]</scope>
    <source>
        <strain evidence="8 10">NCTC9810</strain>
    </source>
</reference>
<keyword evidence="2 5" id="KW-0812">Transmembrane</keyword>
<evidence type="ECO:0000313" key="9">
    <source>
        <dbReference type="Proteomes" id="UP000234335"/>
    </source>
</evidence>
<dbReference type="Proteomes" id="UP000255124">
    <property type="component" value="Unassembled WGS sequence"/>
</dbReference>
<dbReference type="EMBL" id="UFTA01000002">
    <property type="protein sequence ID" value="SUU93145.1"/>
    <property type="molecule type" value="Genomic_DNA"/>
</dbReference>
<feature type="transmembrane region" description="Helical" evidence="5">
    <location>
        <begin position="109"/>
        <end position="125"/>
    </location>
</feature>
<dbReference type="AlphaFoldDB" id="A0A2I1MBH8"/>
<dbReference type="RefSeq" id="WP_101539637.1">
    <property type="nucleotide sequence ID" value="NZ_CALTZC010000054.1"/>
</dbReference>
<accession>A0A2I1MBH8</accession>
<evidence type="ECO:0000313" key="10">
    <source>
        <dbReference type="Proteomes" id="UP000255124"/>
    </source>
</evidence>
<evidence type="ECO:0000259" key="6">
    <source>
        <dbReference type="Pfam" id="PF13515"/>
    </source>
</evidence>
<dbReference type="InterPro" id="IPR049453">
    <property type="entry name" value="Memb_transporter_dom"/>
</dbReference>
<proteinExistence type="predicted"/>
<feature type="transmembrane region" description="Helical" evidence="5">
    <location>
        <begin position="7"/>
        <end position="26"/>
    </location>
</feature>
<evidence type="ECO:0000256" key="1">
    <source>
        <dbReference type="ARBA" id="ARBA00004141"/>
    </source>
</evidence>
<sequence>MSFKPPGLRIIKTFVAVTMAMLISAHRPGDGLPFYSAIAAIICLKSDVEGSREIGVNRIIGTFLGGFCGLIYLLLVPANSLPKNLEILLISFIASFIIWIMALANKPKAISIMAIVFLSITINHGTDTMPFLFALNRTLDTMVGVISAIIVNRSDFEFRDRHSPPYFKKDKK</sequence>
<dbReference type="OrthoDB" id="1653617at2"/>
<feature type="transmembrane region" description="Helical" evidence="5">
    <location>
        <begin position="87"/>
        <end position="104"/>
    </location>
</feature>
<keyword evidence="9" id="KW-1185">Reference proteome</keyword>
<evidence type="ECO:0000313" key="8">
    <source>
        <dbReference type="EMBL" id="SUU93145.1"/>
    </source>
</evidence>
<gene>
    <name evidence="7" type="ORF">CYJ34_01845</name>
    <name evidence="8" type="ORF">NCTC9810_01495</name>
</gene>
<protein>
    <submittedName>
        <fullName evidence="7">FUSC family protein</fullName>
    </submittedName>
    <submittedName>
        <fullName evidence="8">Predicted membrane protein</fullName>
    </submittedName>
</protein>
<dbReference type="EMBL" id="PKGS01000001">
    <property type="protein sequence ID" value="PKZ17477.1"/>
    <property type="molecule type" value="Genomic_DNA"/>
</dbReference>
<feature type="domain" description="Integral membrane bound transporter" evidence="6">
    <location>
        <begin position="30"/>
        <end position="151"/>
    </location>
</feature>
<organism evidence="7 9">
    <name type="scientific">Anaerococcus octavius</name>
    <dbReference type="NCBI Taxonomy" id="54007"/>
    <lineage>
        <taxon>Bacteria</taxon>
        <taxon>Bacillati</taxon>
        <taxon>Bacillota</taxon>
        <taxon>Tissierellia</taxon>
        <taxon>Tissierellales</taxon>
        <taxon>Peptoniphilaceae</taxon>
        <taxon>Anaerococcus</taxon>
    </lineage>
</organism>
<feature type="transmembrane region" description="Helical" evidence="5">
    <location>
        <begin position="55"/>
        <end position="75"/>
    </location>
</feature>
<reference evidence="7 9" key="1">
    <citation type="submission" date="2017-12" db="EMBL/GenBank/DDBJ databases">
        <title>Phylogenetic diversity of female urinary microbiome.</title>
        <authorList>
            <person name="Thomas-White K."/>
            <person name="Wolfe A.J."/>
        </authorList>
    </citation>
    <scope>NUCLEOTIDE SEQUENCE [LARGE SCALE GENOMIC DNA]</scope>
    <source>
        <strain evidence="7 9">UMB0119</strain>
    </source>
</reference>
<dbReference type="GO" id="GO:0016020">
    <property type="term" value="C:membrane"/>
    <property type="evidence" value="ECO:0007669"/>
    <property type="project" value="UniProtKB-SubCell"/>
</dbReference>
<evidence type="ECO:0000256" key="4">
    <source>
        <dbReference type="ARBA" id="ARBA00023136"/>
    </source>
</evidence>
<evidence type="ECO:0000256" key="5">
    <source>
        <dbReference type="SAM" id="Phobius"/>
    </source>
</evidence>
<dbReference type="Proteomes" id="UP000234335">
    <property type="component" value="Unassembled WGS sequence"/>
</dbReference>
<evidence type="ECO:0000256" key="2">
    <source>
        <dbReference type="ARBA" id="ARBA00022692"/>
    </source>
</evidence>